<evidence type="ECO:0000256" key="5">
    <source>
        <dbReference type="ARBA" id="ARBA00022759"/>
    </source>
</evidence>
<keyword evidence="10 12" id="KW-0233">DNA recombination</keyword>
<evidence type="ECO:0000256" key="8">
    <source>
        <dbReference type="ARBA" id="ARBA00022842"/>
    </source>
</evidence>
<comment type="subcellular location">
    <subcellularLocation>
        <location evidence="12">Cytoplasm</location>
    </subcellularLocation>
</comment>
<dbReference type="PANTHER" id="PTHR30194:SF3">
    <property type="entry name" value="CROSSOVER JUNCTION ENDODEOXYRIBONUCLEASE RUVC"/>
    <property type="match status" value="1"/>
</dbReference>
<dbReference type="InterPro" id="IPR036397">
    <property type="entry name" value="RNaseH_sf"/>
</dbReference>
<keyword evidence="5 12" id="KW-0255">Endonuclease</keyword>
<dbReference type="RefSeq" id="WP_019950292.1">
    <property type="nucleotide sequence ID" value="NZ_JBHLVX010000042.1"/>
</dbReference>
<keyword evidence="2 12" id="KW-0963">Cytoplasm</keyword>
<accession>A0ABV6G627</accession>
<dbReference type="Pfam" id="PF02075">
    <property type="entry name" value="RuvC"/>
    <property type="match status" value="1"/>
</dbReference>
<dbReference type="PANTHER" id="PTHR30194">
    <property type="entry name" value="CROSSOVER JUNCTION ENDODEOXYRIBONUCLEASE RUVC"/>
    <property type="match status" value="1"/>
</dbReference>
<keyword evidence="16" id="KW-1185">Reference proteome</keyword>
<keyword evidence="3 12" id="KW-0540">Nuclease</keyword>
<feature type="region of interest" description="Disordered" evidence="14">
    <location>
        <begin position="156"/>
        <end position="181"/>
    </location>
</feature>
<evidence type="ECO:0000256" key="14">
    <source>
        <dbReference type="SAM" id="MobiDB-lite"/>
    </source>
</evidence>
<dbReference type="NCBIfam" id="TIGR00228">
    <property type="entry name" value="ruvC"/>
    <property type="match status" value="1"/>
</dbReference>
<evidence type="ECO:0000256" key="7">
    <source>
        <dbReference type="ARBA" id="ARBA00022801"/>
    </source>
</evidence>
<feature type="active site" evidence="12">
    <location>
        <position position="7"/>
    </location>
</feature>
<dbReference type="InterPro" id="IPR002176">
    <property type="entry name" value="X-over_junc_endoDNase_RuvC"/>
</dbReference>
<evidence type="ECO:0000256" key="9">
    <source>
        <dbReference type="ARBA" id="ARBA00023125"/>
    </source>
</evidence>
<evidence type="ECO:0000313" key="16">
    <source>
        <dbReference type="Proteomes" id="UP001589814"/>
    </source>
</evidence>
<evidence type="ECO:0000256" key="10">
    <source>
        <dbReference type="ARBA" id="ARBA00023172"/>
    </source>
</evidence>
<dbReference type="PROSITE" id="PS01321">
    <property type="entry name" value="RUVC"/>
    <property type="match status" value="1"/>
</dbReference>
<evidence type="ECO:0000256" key="3">
    <source>
        <dbReference type="ARBA" id="ARBA00022722"/>
    </source>
</evidence>
<comment type="subunit">
    <text evidence="12">Homodimer which binds Holliday junction (HJ) DNA. The HJ becomes 2-fold symmetrical on binding to RuvC with unstacked arms; it has a different conformation from HJ DNA in complex with RuvA. In the full resolvosome a probable DNA-RuvA(4)-RuvB(12)-RuvC(2) complex forms which resolves the HJ.</text>
</comment>
<keyword evidence="8 12" id="KW-0460">Magnesium</keyword>
<keyword evidence="7 12" id="KW-0378">Hydrolase</keyword>
<gene>
    <name evidence="12 15" type="primary">ruvC</name>
    <name evidence="15" type="ORF">ACFFHW_10595</name>
</gene>
<dbReference type="HAMAP" id="MF_00034">
    <property type="entry name" value="RuvC"/>
    <property type="match status" value="1"/>
</dbReference>
<dbReference type="Gene3D" id="3.30.420.10">
    <property type="entry name" value="Ribonuclease H-like superfamily/Ribonuclease H"/>
    <property type="match status" value="1"/>
</dbReference>
<evidence type="ECO:0000256" key="11">
    <source>
        <dbReference type="ARBA" id="ARBA00023204"/>
    </source>
</evidence>
<evidence type="ECO:0000313" key="15">
    <source>
        <dbReference type="EMBL" id="MFC0268422.1"/>
    </source>
</evidence>
<proteinExistence type="inferred from homology"/>
<feature type="binding site" evidence="12">
    <location>
        <position position="138"/>
    </location>
    <ligand>
        <name>Mg(2+)</name>
        <dbReference type="ChEBI" id="CHEBI:18420"/>
        <label>1</label>
    </ligand>
</feature>
<feature type="binding site" evidence="12">
    <location>
        <position position="66"/>
    </location>
    <ligand>
        <name>Mg(2+)</name>
        <dbReference type="ChEBI" id="CHEBI:18420"/>
        <label>2</label>
    </ligand>
</feature>
<reference evidence="15 16" key="1">
    <citation type="submission" date="2024-09" db="EMBL/GenBank/DDBJ databases">
        <authorList>
            <person name="Sun Q."/>
            <person name="Mori K."/>
        </authorList>
    </citation>
    <scope>NUCLEOTIDE SEQUENCE [LARGE SCALE GENOMIC DNA]</scope>
    <source>
        <strain evidence="15 16">CCM 7415</strain>
    </source>
</reference>
<comment type="similarity">
    <text evidence="1 12">Belongs to the RuvC family.</text>
</comment>
<organism evidence="15 16">
    <name type="scientific">Kushneria aurantia</name>
    <dbReference type="NCBI Taxonomy" id="504092"/>
    <lineage>
        <taxon>Bacteria</taxon>
        <taxon>Pseudomonadati</taxon>
        <taxon>Pseudomonadota</taxon>
        <taxon>Gammaproteobacteria</taxon>
        <taxon>Oceanospirillales</taxon>
        <taxon>Halomonadaceae</taxon>
        <taxon>Kushneria</taxon>
    </lineage>
</organism>
<evidence type="ECO:0000256" key="1">
    <source>
        <dbReference type="ARBA" id="ARBA00009518"/>
    </source>
</evidence>
<dbReference type="Proteomes" id="UP001589814">
    <property type="component" value="Unassembled WGS sequence"/>
</dbReference>
<dbReference type="InterPro" id="IPR012337">
    <property type="entry name" value="RNaseH-like_sf"/>
</dbReference>
<evidence type="ECO:0000256" key="2">
    <source>
        <dbReference type="ARBA" id="ARBA00022490"/>
    </source>
</evidence>
<dbReference type="EC" id="3.1.21.10" evidence="12 13"/>
<keyword evidence="9 12" id="KW-0238">DNA-binding</keyword>
<dbReference type="CDD" id="cd16962">
    <property type="entry name" value="RuvC"/>
    <property type="match status" value="1"/>
</dbReference>
<keyword evidence="11 12" id="KW-0234">DNA repair</keyword>
<comment type="cofactor">
    <cofactor evidence="12">
        <name>Mg(2+)</name>
        <dbReference type="ChEBI" id="CHEBI:18420"/>
    </cofactor>
    <text evidence="12">Binds 2 Mg(2+) ion per subunit.</text>
</comment>
<dbReference type="InterPro" id="IPR020563">
    <property type="entry name" value="X-over_junc_endoDNase_Mg_BS"/>
</dbReference>
<comment type="function">
    <text evidence="12">The RuvA-RuvB-RuvC complex processes Holliday junction (HJ) DNA during genetic recombination and DNA repair. Endonuclease that resolves HJ intermediates. Cleaves cruciform DNA by making single-stranded nicks across the HJ at symmetrical positions within the homologous arms, yielding a 5'-phosphate and a 3'-hydroxyl group; requires a central core of homology in the junction. The consensus cleavage sequence is 5'-(A/T)TT(C/G)-3'. Cleavage occurs on the 3'-side of the TT dinucleotide at the point of strand exchange. HJ branch migration catalyzed by RuvA-RuvB allows RuvC to scan DNA until it finds its consensus sequence, where it cleaves and resolves the cruciform DNA.</text>
</comment>
<name>A0ABV6G627_9GAMM</name>
<feature type="active site" evidence="12">
    <location>
        <position position="138"/>
    </location>
</feature>
<evidence type="ECO:0000256" key="6">
    <source>
        <dbReference type="ARBA" id="ARBA00022763"/>
    </source>
</evidence>
<sequence length="181" mass="19177">MRLLGIDPGSRRTGFGVIDIDDGRPHYVASGCVRINADDLGQKLAQVYAGIAEVIAVHRPLEVAIEQVFLARNADSALKLGQARGTAIVCAANHGLAVHEYAARRVKQIVAGHGNADKGQIQLMVQSTLGLSDLPQEDAADALAIALTHFFSSRGTPMPSASGTRGRRSSSWRAFRPPGTV</sequence>
<feature type="binding site" evidence="12">
    <location>
        <position position="7"/>
    </location>
    <ligand>
        <name>Mg(2+)</name>
        <dbReference type="ChEBI" id="CHEBI:18420"/>
        <label>1</label>
    </ligand>
</feature>
<dbReference type="EMBL" id="JBHLVX010000042">
    <property type="protein sequence ID" value="MFC0268422.1"/>
    <property type="molecule type" value="Genomic_DNA"/>
</dbReference>
<evidence type="ECO:0000256" key="13">
    <source>
        <dbReference type="NCBIfam" id="TIGR00228"/>
    </source>
</evidence>
<keyword evidence="6 12" id="KW-0227">DNA damage</keyword>
<comment type="caution">
    <text evidence="15">The sequence shown here is derived from an EMBL/GenBank/DDBJ whole genome shotgun (WGS) entry which is preliminary data.</text>
</comment>
<dbReference type="SUPFAM" id="SSF53098">
    <property type="entry name" value="Ribonuclease H-like"/>
    <property type="match status" value="1"/>
</dbReference>
<protein>
    <recommendedName>
        <fullName evidence="12 13">Crossover junction endodeoxyribonuclease RuvC</fullName>
        <ecNumber evidence="12 13">3.1.21.10</ecNumber>
    </recommendedName>
    <alternativeName>
        <fullName evidence="12">Holliday junction nuclease RuvC</fullName>
    </alternativeName>
    <alternativeName>
        <fullName evidence="12">Holliday junction resolvase RuvC</fullName>
    </alternativeName>
</protein>
<feature type="active site" evidence="12">
    <location>
        <position position="66"/>
    </location>
</feature>
<evidence type="ECO:0000256" key="4">
    <source>
        <dbReference type="ARBA" id="ARBA00022723"/>
    </source>
</evidence>
<keyword evidence="4 12" id="KW-0479">Metal-binding</keyword>
<evidence type="ECO:0000256" key="12">
    <source>
        <dbReference type="HAMAP-Rule" id="MF_00034"/>
    </source>
</evidence>
<dbReference type="PRINTS" id="PR00696">
    <property type="entry name" value="RSOLVASERUVC"/>
</dbReference>
<comment type="catalytic activity">
    <reaction evidence="12">
        <text>Endonucleolytic cleavage at a junction such as a reciprocal single-stranded crossover between two homologous DNA duplexes (Holliday junction).</text>
        <dbReference type="EC" id="3.1.21.10"/>
    </reaction>
</comment>